<feature type="transmembrane region" description="Helical" evidence="6">
    <location>
        <begin position="488"/>
        <end position="509"/>
    </location>
</feature>
<evidence type="ECO:0000259" key="7">
    <source>
        <dbReference type="Pfam" id="PF03151"/>
    </source>
</evidence>
<dbReference type="AlphaFoldDB" id="A0A0C3DQC7"/>
<evidence type="ECO:0000256" key="4">
    <source>
        <dbReference type="ARBA" id="ARBA00023136"/>
    </source>
</evidence>
<dbReference type="EMBL" id="KN822039">
    <property type="protein sequence ID" value="KIM62865.1"/>
    <property type="molecule type" value="Genomic_DNA"/>
</dbReference>
<dbReference type="InterPro" id="IPR050186">
    <property type="entry name" value="TPT_transporter"/>
</dbReference>
<dbReference type="PANTHER" id="PTHR11132">
    <property type="entry name" value="SOLUTE CARRIER FAMILY 35"/>
    <property type="match status" value="1"/>
</dbReference>
<keyword evidence="3 6" id="KW-1133">Transmembrane helix</keyword>
<feature type="transmembrane region" description="Helical" evidence="6">
    <location>
        <begin position="230"/>
        <end position="249"/>
    </location>
</feature>
<accession>A0A0C3DQC7</accession>
<keyword evidence="4 6" id="KW-0472">Membrane</keyword>
<evidence type="ECO:0000256" key="5">
    <source>
        <dbReference type="SAM" id="MobiDB-lite"/>
    </source>
</evidence>
<evidence type="ECO:0000256" key="2">
    <source>
        <dbReference type="ARBA" id="ARBA00022692"/>
    </source>
</evidence>
<evidence type="ECO:0000256" key="3">
    <source>
        <dbReference type="ARBA" id="ARBA00022989"/>
    </source>
</evidence>
<feature type="transmembrane region" description="Helical" evidence="6">
    <location>
        <begin position="423"/>
        <end position="441"/>
    </location>
</feature>
<comment type="subcellular location">
    <subcellularLocation>
        <location evidence="1">Membrane</location>
        <topology evidence="1">Multi-pass membrane protein</topology>
    </subcellularLocation>
</comment>
<feature type="transmembrane region" description="Helical" evidence="6">
    <location>
        <begin position="287"/>
        <end position="309"/>
    </location>
</feature>
<dbReference type="Pfam" id="PF03151">
    <property type="entry name" value="TPT"/>
    <property type="match status" value="1"/>
</dbReference>
<feature type="transmembrane region" description="Helical" evidence="6">
    <location>
        <begin position="255"/>
        <end position="275"/>
    </location>
</feature>
<reference evidence="8 9" key="1">
    <citation type="submission" date="2014-04" db="EMBL/GenBank/DDBJ databases">
        <authorList>
            <consortium name="DOE Joint Genome Institute"/>
            <person name="Kuo A."/>
            <person name="Kohler A."/>
            <person name="Nagy L.G."/>
            <person name="Floudas D."/>
            <person name="Copeland A."/>
            <person name="Barry K.W."/>
            <person name="Cichocki N."/>
            <person name="Veneault-Fourrey C."/>
            <person name="LaButti K."/>
            <person name="Lindquist E.A."/>
            <person name="Lipzen A."/>
            <person name="Lundell T."/>
            <person name="Morin E."/>
            <person name="Murat C."/>
            <person name="Sun H."/>
            <person name="Tunlid A."/>
            <person name="Henrissat B."/>
            <person name="Grigoriev I.V."/>
            <person name="Hibbett D.S."/>
            <person name="Martin F."/>
            <person name="Nordberg H.P."/>
            <person name="Cantor M.N."/>
            <person name="Hua S.X."/>
        </authorList>
    </citation>
    <scope>NUCLEOTIDE SEQUENCE [LARGE SCALE GENOMIC DNA]</scope>
    <source>
        <strain evidence="8 9">Foug A</strain>
    </source>
</reference>
<protein>
    <recommendedName>
        <fullName evidence="7">Sugar phosphate transporter domain-containing protein</fullName>
    </recommendedName>
</protein>
<feature type="transmembrane region" description="Helical" evidence="6">
    <location>
        <begin position="515"/>
        <end position="534"/>
    </location>
</feature>
<reference evidence="9" key="2">
    <citation type="submission" date="2015-01" db="EMBL/GenBank/DDBJ databases">
        <title>Evolutionary Origins and Diversification of the Mycorrhizal Mutualists.</title>
        <authorList>
            <consortium name="DOE Joint Genome Institute"/>
            <consortium name="Mycorrhizal Genomics Consortium"/>
            <person name="Kohler A."/>
            <person name="Kuo A."/>
            <person name="Nagy L.G."/>
            <person name="Floudas D."/>
            <person name="Copeland A."/>
            <person name="Barry K.W."/>
            <person name="Cichocki N."/>
            <person name="Veneault-Fourrey C."/>
            <person name="LaButti K."/>
            <person name="Lindquist E.A."/>
            <person name="Lipzen A."/>
            <person name="Lundell T."/>
            <person name="Morin E."/>
            <person name="Murat C."/>
            <person name="Riley R."/>
            <person name="Ohm R."/>
            <person name="Sun H."/>
            <person name="Tunlid A."/>
            <person name="Henrissat B."/>
            <person name="Grigoriev I.V."/>
            <person name="Hibbett D.S."/>
            <person name="Martin F."/>
        </authorList>
    </citation>
    <scope>NUCLEOTIDE SEQUENCE [LARGE SCALE GENOMIC DNA]</scope>
    <source>
        <strain evidence="9">Foug A</strain>
    </source>
</reference>
<dbReference type="GO" id="GO:0016020">
    <property type="term" value="C:membrane"/>
    <property type="evidence" value="ECO:0007669"/>
    <property type="project" value="UniProtKB-SubCell"/>
</dbReference>
<dbReference type="InParanoid" id="A0A0C3DQC7"/>
<evidence type="ECO:0000256" key="6">
    <source>
        <dbReference type="SAM" id="Phobius"/>
    </source>
</evidence>
<dbReference type="OrthoDB" id="10261634at2759"/>
<dbReference type="STRING" id="1036808.A0A0C3DQC7"/>
<evidence type="ECO:0000313" key="8">
    <source>
        <dbReference type="EMBL" id="KIM62865.1"/>
    </source>
</evidence>
<gene>
    <name evidence="8" type="ORF">SCLCIDRAFT_1214655</name>
</gene>
<keyword evidence="9" id="KW-1185">Reference proteome</keyword>
<feature type="domain" description="Sugar phosphate transporter" evidence="7">
    <location>
        <begin position="232"/>
        <end position="531"/>
    </location>
</feature>
<feature type="transmembrane region" description="Helical" evidence="6">
    <location>
        <begin position="371"/>
        <end position="388"/>
    </location>
</feature>
<feature type="region of interest" description="Disordered" evidence="5">
    <location>
        <begin position="1"/>
        <end position="87"/>
    </location>
</feature>
<feature type="transmembrane region" description="Helical" evidence="6">
    <location>
        <begin position="461"/>
        <end position="481"/>
    </location>
</feature>
<dbReference type="InterPro" id="IPR004853">
    <property type="entry name" value="Sugar_P_trans_dom"/>
</dbReference>
<evidence type="ECO:0000256" key="1">
    <source>
        <dbReference type="ARBA" id="ARBA00004141"/>
    </source>
</evidence>
<dbReference type="Proteomes" id="UP000053989">
    <property type="component" value="Unassembled WGS sequence"/>
</dbReference>
<evidence type="ECO:0000313" key="9">
    <source>
        <dbReference type="Proteomes" id="UP000053989"/>
    </source>
</evidence>
<dbReference type="SUPFAM" id="SSF103481">
    <property type="entry name" value="Multidrug resistance efflux transporter EmrE"/>
    <property type="match status" value="1"/>
</dbReference>
<name>A0A0C3DQC7_9AGAM</name>
<dbReference type="InterPro" id="IPR037185">
    <property type="entry name" value="EmrE-like"/>
</dbReference>
<keyword evidence="2 6" id="KW-0812">Transmembrane</keyword>
<organism evidence="8 9">
    <name type="scientific">Scleroderma citrinum Foug A</name>
    <dbReference type="NCBI Taxonomy" id="1036808"/>
    <lineage>
        <taxon>Eukaryota</taxon>
        <taxon>Fungi</taxon>
        <taxon>Dikarya</taxon>
        <taxon>Basidiomycota</taxon>
        <taxon>Agaricomycotina</taxon>
        <taxon>Agaricomycetes</taxon>
        <taxon>Agaricomycetidae</taxon>
        <taxon>Boletales</taxon>
        <taxon>Sclerodermatineae</taxon>
        <taxon>Sclerodermataceae</taxon>
        <taxon>Scleroderma</taxon>
    </lineage>
</organism>
<feature type="transmembrane region" description="Helical" evidence="6">
    <location>
        <begin position="321"/>
        <end position="340"/>
    </location>
</feature>
<dbReference type="HOGENOM" id="CLU_033641_2_1_1"/>
<proteinExistence type="predicted"/>
<sequence length="545" mass="59209">MTTVLLPTIPGAPFFPRSMPSSTTSSTTHTEQRGFPSLPRFENNRFSSVPSRGPDQPSLAPITSISLATDPPTQDGDEPSDPMYTRSDTLYKRSGVLNGGSNAIHGLPGIVEAVEPPPNGRSVDGLLHTPLGKDKKSPRRMYFDYGISATTDLHPSYDATSTNFSEKSTRRPSVLYSLYSRLMPSVTCPSSDLPSPSHAPTSTFHTHEKDVPATITTSPPTASFFHSQPFWLVLYFCFNLGLTLYNKGVLIHFPYAYSLTAVHAFFGTIGGLFLLQAGMFTPAKLSIADNLALAAFSILYTINIAVSNLSLEMVTIPFHQVVRAATPIFTIFLAMVLFGTRSSRQKVASLVPVVVGVGFATYGDYYCTTTGLILTVLGTLLAAIKTIYTSILQSSPSLTNPSHQSSWRRFIIPPRLQLHPLDLLTRMAPLAFVQCVILAHLTGELDRVRMWSVHEMTPWSLTVLGMNGVIAFGLNIVSFTANKKAGPLSMTVAANVKQVLSIILAVLIFDLSISLMNATGILLTLAGGAWYAAVEYRERKARGKI</sequence>